<dbReference type="Gene3D" id="3.60.15.10">
    <property type="entry name" value="Ribonuclease Z/Hydroxyacylglutathione hydrolase-like"/>
    <property type="match status" value="1"/>
</dbReference>
<dbReference type="AlphaFoldDB" id="A0A537J4E9"/>
<evidence type="ECO:0000259" key="1">
    <source>
        <dbReference type="SMART" id="SM00849"/>
    </source>
</evidence>
<evidence type="ECO:0000313" key="2">
    <source>
        <dbReference type="EMBL" id="TMI78441.1"/>
    </source>
</evidence>
<dbReference type="EMBL" id="VBAN01000418">
    <property type="protein sequence ID" value="TMI78441.1"/>
    <property type="molecule type" value="Genomic_DNA"/>
</dbReference>
<dbReference type="Pfam" id="PF12706">
    <property type="entry name" value="Lactamase_B_2"/>
    <property type="match status" value="1"/>
</dbReference>
<gene>
    <name evidence="2" type="ORF">E6H03_12070</name>
</gene>
<dbReference type="PANTHER" id="PTHR46018">
    <property type="entry name" value="ZINC PHOSPHODIESTERASE ELAC PROTEIN 1"/>
    <property type="match status" value="1"/>
</dbReference>
<feature type="domain" description="Metallo-beta-lactamase" evidence="1">
    <location>
        <begin position="18"/>
        <end position="219"/>
    </location>
</feature>
<organism evidence="2 3">
    <name type="scientific">Candidatus Segetimicrobium genomatis</name>
    <dbReference type="NCBI Taxonomy" id="2569760"/>
    <lineage>
        <taxon>Bacteria</taxon>
        <taxon>Bacillati</taxon>
        <taxon>Candidatus Sysuimicrobiota</taxon>
        <taxon>Candidatus Sysuimicrobiia</taxon>
        <taxon>Candidatus Sysuimicrobiales</taxon>
        <taxon>Candidatus Segetimicrobiaceae</taxon>
        <taxon>Candidatus Segetimicrobium</taxon>
    </lineage>
</organism>
<evidence type="ECO:0000313" key="3">
    <source>
        <dbReference type="Proteomes" id="UP000318093"/>
    </source>
</evidence>
<proteinExistence type="predicted"/>
<dbReference type="SMART" id="SM00849">
    <property type="entry name" value="Lactamase_B"/>
    <property type="match status" value="1"/>
</dbReference>
<keyword evidence="2" id="KW-0378">Hydrolase</keyword>
<protein>
    <submittedName>
        <fullName evidence="2">MBL fold metallo-hydrolase</fullName>
    </submittedName>
</protein>
<dbReference type="GO" id="GO:0042781">
    <property type="term" value="F:3'-tRNA processing endoribonuclease activity"/>
    <property type="evidence" value="ECO:0007669"/>
    <property type="project" value="TreeGrafter"/>
</dbReference>
<dbReference type="CDD" id="cd07740">
    <property type="entry name" value="metallo-hydrolase-like_MBL-fold"/>
    <property type="match status" value="1"/>
</dbReference>
<dbReference type="PANTHER" id="PTHR46018:SF7">
    <property type="entry name" value="RIBONUCLEASE Z"/>
    <property type="match status" value="1"/>
</dbReference>
<comment type="caution">
    <text evidence="2">The sequence shown here is derived from an EMBL/GenBank/DDBJ whole genome shotgun (WGS) entry which is preliminary data.</text>
</comment>
<dbReference type="InterPro" id="IPR036866">
    <property type="entry name" value="RibonucZ/Hydroxyglut_hydro"/>
</dbReference>
<dbReference type="SUPFAM" id="SSF56281">
    <property type="entry name" value="Metallo-hydrolase/oxidoreductase"/>
    <property type="match status" value="1"/>
</dbReference>
<accession>A0A537J4E9</accession>
<reference evidence="2 3" key="1">
    <citation type="journal article" date="2019" name="Nat. Microbiol.">
        <title>Mediterranean grassland soil C-N compound turnover is dependent on rainfall and depth, and is mediated by genomically divergent microorganisms.</title>
        <authorList>
            <person name="Diamond S."/>
            <person name="Andeer P.F."/>
            <person name="Li Z."/>
            <person name="Crits-Christoph A."/>
            <person name="Burstein D."/>
            <person name="Anantharaman K."/>
            <person name="Lane K.R."/>
            <person name="Thomas B.C."/>
            <person name="Pan C."/>
            <person name="Northen T.R."/>
            <person name="Banfield J.F."/>
        </authorList>
    </citation>
    <scope>NUCLEOTIDE SEQUENCE [LARGE SCALE GENOMIC DNA]</scope>
    <source>
        <strain evidence="2">NP_6</strain>
    </source>
</reference>
<name>A0A537J4E9_9BACT</name>
<dbReference type="InterPro" id="IPR001279">
    <property type="entry name" value="Metallo-B-lactamas"/>
</dbReference>
<dbReference type="Proteomes" id="UP000318093">
    <property type="component" value="Unassembled WGS sequence"/>
</dbReference>
<sequence>MTVRFLGCGDAFGSGGRFQTCFLVRSDTVRFLIDCGASSLIAMNRFGVDPAEIDLILLSHLHGDHFGGLPFFLLDAQILRKRTRPLVIAGPPGLRKRLTDAMEVLFPDSSRIQSGFPRELIELRPERPQALGGITVTPYVVEHPSGDPPFALRIECGGKIITYSGDTGWTDALVEAARGADLFIVEAYLFNKKTSLHMDLETLTAHLGDLSARRVILTHLGADMLARASGLPYQCAEDGATVVVG</sequence>